<dbReference type="GO" id="GO:0000062">
    <property type="term" value="F:fatty-acyl-CoA binding"/>
    <property type="evidence" value="ECO:0007669"/>
    <property type="project" value="InterPro"/>
</dbReference>
<protein>
    <submittedName>
        <fullName evidence="5">DNA-binding transcriptional regulator, FadR family</fullName>
    </submittedName>
</protein>
<sequence>MEKNKSSREIVTKRITEMILTGQLKPDDQLPPERELAESMGISRNLCADIIKELEKKGLLVVVPRQGVFVNDFRKNGNIHTLEALMKADFELQPKEIASIIEYKWGIETLTCKRVIQNATDEEIERLGKFLDNILEADSPNKAALCAYEYYHELAVLSGNTIVPMLTAGFKKVTVGLWTRYAQNYGTQQLYKSLAEVYFYINKRDFDGVIRQISQSTTDTISGDYSIYKQFPH</sequence>
<dbReference type="STRING" id="1121131.SAMN02745229_00003"/>
<keyword evidence="1" id="KW-0805">Transcription regulation</keyword>
<reference evidence="6" key="1">
    <citation type="submission" date="2016-11" db="EMBL/GenBank/DDBJ databases">
        <authorList>
            <person name="Varghese N."/>
            <person name="Submissions S."/>
        </authorList>
    </citation>
    <scope>NUCLEOTIDE SEQUENCE [LARGE SCALE GENOMIC DNA]</scope>
    <source>
        <strain evidence="6">DSM 3071</strain>
    </source>
</reference>
<dbReference type="AlphaFoldDB" id="A0A1M5PIV1"/>
<dbReference type="GO" id="GO:0003700">
    <property type="term" value="F:DNA-binding transcription factor activity"/>
    <property type="evidence" value="ECO:0007669"/>
    <property type="project" value="InterPro"/>
</dbReference>
<dbReference type="InterPro" id="IPR028374">
    <property type="entry name" value="FadR_C"/>
</dbReference>
<name>A0A1M5PIV1_BUTFI</name>
<evidence type="ECO:0000313" key="6">
    <source>
        <dbReference type="Proteomes" id="UP000184278"/>
    </source>
</evidence>
<keyword evidence="2 5" id="KW-0238">DNA-binding</keyword>
<dbReference type="PROSITE" id="PS50949">
    <property type="entry name" value="HTH_GNTR"/>
    <property type="match status" value="1"/>
</dbReference>
<dbReference type="SUPFAM" id="SSF48008">
    <property type="entry name" value="GntR ligand-binding domain-like"/>
    <property type="match status" value="1"/>
</dbReference>
<dbReference type="OrthoDB" id="9799482at2"/>
<proteinExistence type="predicted"/>
<dbReference type="Gene3D" id="1.10.10.10">
    <property type="entry name" value="Winged helix-like DNA-binding domain superfamily/Winged helix DNA-binding domain"/>
    <property type="match status" value="1"/>
</dbReference>
<evidence type="ECO:0000256" key="2">
    <source>
        <dbReference type="ARBA" id="ARBA00023125"/>
    </source>
</evidence>
<keyword evidence="6" id="KW-1185">Reference proteome</keyword>
<dbReference type="Pfam" id="PF07840">
    <property type="entry name" value="FadR_C"/>
    <property type="match status" value="1"/>
</dbReference>
<dbReference type="InterPro" id="IPR036390">
    <property type="entry name" value="WH_DNA-bd_sf"/>
</dbReference>
<dbReference type="PRINTS" id="PR00035">
    <property type="entry name" value="HTHGNTR"/>
</dbReference>
<accession>A0A1M5PIV1</accession>
<dbReference type="Proteomes" id="UP000184278">
    <property type="component" value="Unassembled WGS sequence"/>
</dbReference>
<dbReference type="GO" id="GO:0003677">
    <property type="term" value="F:DNA binding"/>
    <property type="evidence" value="ECO:0007669"/>
    <property type="project" value="UniProtKB-KW"/>
</dbReference>
<dbReference type="CDD" id="cd07377">
    <property type="entry name" value="WHTH_GntR"/>
    <property type="match status" value="1"/>
</dbReference>
<gene>
    <name evidence="5" type="ORF">SAMN02745229_00003</name>
</gene>
<organism evidence="5 6">
    <name type="scientific">Butyrivibrio fibrisolvens DSM 3071</name>
    <dbReference type="NCBI Taxonomy" id="1121131"/>
    <lineage>
        <taxon>Bacteria</taxon>
        <taxon>Bacillati</taxon>
        <taxon>Bacillota</taxon>
        <taxon>Clostridia</taxon>
        <taxon>Lachnospirales</taxon>
        <taxon>Lachnospiraceae</taxon>
        <taxon>Butyrivibrio</taxon>
    </lineage>
</organism>
<evidence type="ECO:0000256" key="1">
    <source>
        <dbReference type="ARBA" id="ARBA00023015"/>
    </source>
</evidence>
<keyword evidence="3" id="KW-0804">Transcription</keyword>
<dbReference type="SUPFAM" id="SSF46785">
    <property type="entry name" value="Winged helix' DNA-binding domain"/>
    <property type="match status" value="1"/>
</dbReference>
<dbReference type="PANTHER" id="PTHR43537:SF5">
    <property type="entry name" value="UXU OPERON TRANSCRIPTIONAL REGULATOR"/>
    <property type="match status" value="1"/>
</dbReference>
<dbReference type="InterPro" id="IPR000524">
    <property type="entry name" value="Tscrpt_reg_HTH_GntR"/>
</dbReference>
<dbReference type="GeneID" id="89509259"/>
<dbReference type="InterPro" id="IPR036388">
    <property type="entry name" value="WH-like_DNA-bd_sf"/>
</dbReference>
<dbReference type="InterPro" id="IPR008920">
    <property type="entry name" value="TF_FadR/GntR_C"/>
</dbReference>
<dbReference type="PANTHER" id="PTHR43537">
    <property type="entry name" value="TRANSCRIPTIONAL REGULATOR, GNTR FAMILY"/>
    <property type="match status" value="1"/>
</dbReference>
<dbReference type="Pfam" id="PF00392">
    <property type="entry name" value="GntR"/>
    <property type="match status" value="1"/>
</dbReference>
<dbReference type="Gene3D" id="1.20.120.530">
    <property type="entry name" value="GntR ligand-binding domain-like"/>
    <property type="match status" value="1"/>
</dbReference>
<dbReference type="RefSeq" id="WP_073384477.1">
    <property type="nucleotide sequence ID" value="NZ_FQXK01000003.1"/>
</dbReference>
<dbReference type="GO" id="GO:0019217">
    <property type="term" value="P:regulation of fatty acid metabolic process"/>
    <property type="evidence" value="ECO:0007669"/>
    <property type="project" value="InterPro"/>
</dbReference>
<evidence type="ECO:0000313" key="5">
    <source>
        <dbReference type="EMBL" id="SHH01694.1"/>
    </source>
</evidence>
<evidence type="ECO:0000259" key="4">
    <source>
        <dbReference type="PROSITE" id="PS50949"/>
    </source>
</evidence>
<dbReference type="SMART" id="SM00345">
    <property type="entry name" value="HTH_GNTR"/>
    <property type="match status" value="1"/>
</dbReference>
<evidence type="ECO:0000256" key="3">
    <source>
        <dbReference type="ARBA" id="ARBA00023163"/>
    </source>
</evidence>
<feature type="domain" description="HTH gntR-type" evidence="4">
    <location>
        <begin position="5"/>
        <end position="73"/>
    </location>
</feature>
<dbReference type="EMBL" id="FQXK01000003">
    <property type="protein sequence ID" value="SHH01694.1"/>
    <property type="molecule type" value="Genomic_DNA"/>
</dbReference>